<dbReference type="PROSITE" id="PS51007">
    <property type="entry name" value="CYTC"/>
    <property type="match status" value="5"/>
</dbReference>
<evidence type="ECO:0000259" key="8">
    <source>
        <dbReference type="PROSITE" id="PS51007"/>
    </source>
</evidence>
<evidence type="ECO:0000256" key="2">
    <source>
        <dbReference type="ARBA" id="ARBA00022617"/>
    </source>
</evidence>
<dbReference type="EMBL" id="ONZF01000006">
    <property type="protein sequence ID" value="SPJ24983.1"/>
    <property type="molecule type" value="Genomic_DNA"/>
</dbReference>
<dbReference type="Pfam" id="PF13442">
    <property type="entry name" value="Cytochrome_CBB3"/>
    <property type="match status" value="2"/>
</dbReference>
<evidence type="ECO:0000256" key="7">
    <source>
        <dbReference type="SAM" id="Phobius"/>
    </source>
</evidence>
<dbReference type="GO" id="GO:0009055">
    <property type="term" value="F:electron transfer activity"/>
    <property type="evidence" value="ECO:0007669"/>
    <property type="project" value="InterPro"/>
</dbReference>
<keyword evidence="7" id="KW-1133">Transmembrane helix</keyword>
<keyword evidence="7" id="KW-0812">Transmembrane</keyword>
<evidence type="ECO:0000313" key="9">
    <source>
        <dbReference type="EMBL" id="SPJ24983.1"/>
    </source>
</evidence>
<keyword evidence="2 6" id="KW-0349">Heme</keyword>
<keyword evidence="3 6" id="KW-0479">Metal-binding</keyword>
<evidence type="ECO:0000256" key="4">
    <source>
        <dbReference type="ARBA" id="ARBA00022982"/>
    </source>
</evidence>
<dbReference type="OrthoDB" id="9773456at2"/>
<evidence type="ECO:0000313" key="10">
    <source>
        <dbReference type="Proteomes" id="UP000244912"/>
    </source>
</evidence>
<dbReference type="GO" id="GO:0046872">
    <property type="term" value="F:metal ion binding"/>
    <property type="evidence" value="ECO:0007669"/>
    <property type="project" value="UniProtKB-KW"/>
</dbReference>
<evidence type="ECO:0000256" key="3">
    <source>
        <dbReference type="ARBA" id="ARBA00022723"/>
    </source>
</evidence>
<dbReference type="GO" id="GO:0020037">
    <property type="term" value="F:heme binding"/>
    <property type="evidence" value="ECO:0007669"/>
    <property type="project" value="InterPro"/>
</dbReference>
<protein>
    <submittedName>
        <fullName evidence="9">Cytochrome c4</fullName>
    </submittedName>
</protein>
<feature type="domain" description="Cytochrome c" evidence="8">
    <location>
        <begin position="422"/>
        <end position="502"/>
    </location>
</feature>
<keyword evidence="7" id="KW-0472">Membrane</keyword>
<dbReference type="InterPro" id="IPR009056">
    <property type="entry name" value="Cyt_c-like_dom"/>
</dbReference>
<dbReference type="Gene3D" id="1.10.760.10">
    <property type="entry name" value="Cytochrome c-like domain"/>
    <property type="match status" value="5"/>
</dbReference>
<feature type="domain" description="Cytochrome c" evidence="8">
    <location>
        <begin position="313"/>
        <end position="408"/>
    </location>
</feature>
<feature type="transmembrane region" description="Helical" evidence="7">
    <location>
        <begin position="12"/>
        <end position="38"/>
    </location>
</feature>
<feature type="domain" description="Cytochrome c" evidence="8">
    <location>
        <begin position="513"/>
        <end position="604"/>
    </location>
</feature>
<organism evidence="9 10">
    <name type="scientific">Palleronia abyssalis</name>
    <dbReference type="NCBI Taxonomy" id="1501240"/>
    <lineage>
        <taxon>Bacteria</taxon>
        <taxon>Pseudomonadati</taxon>
        <taxon>Pseudomonadota</taxon>
        <taxon>Alphaproteobacteria</taxon>
        <taxon>Rhodobacterales</taxon>
        <taxon>Roseobacteraceae</taxon>
        <taxon>Palleronia</taxon>
    </lineage>
</organism>
<evidence type="ECO:0000256" key="1">
    <source>
        <dbReference type="ARBA" id="ARBA00022448"/>
    </source>
</evidence>
<feature type="domain" description="Cytochrome c" evidence="8">
    <location>
        <begin position="78"/>
        <end position="164"/>
    </location>
</feature>
<accession>A0A2R8BXY1</accession>
<keyword evidence="4" id="KW-0249">Electron transport</keyword>
<dbReference type="RefSeq" id="WP_108894792.1">
    <property type="nucleotide sequence ID" value="NZ_ONZF01000006.1"/>
</dbReference>
<keyword evidence="5 6" id="KW-0408">Iron</keyword>
<keyword evidence="1" id="KW-0813">Transport</keyword>
<proteinExistence type="predicted"/>
<dbReference type="InterPro" id="IPR036909">
    <property type="entry name" value="Cyt_c-like_dom_sf"/>
</dbReference>
<gene>
    <name evidence="9" type="primary">cc4_2</name>
    <name evidence="9" type="ORF">PAA8504_02826</name>
</gene>
<keyword evidence="10" id="KW-1185">Reference proteome</keyword>
<name>A0A2R8BXY1_9RHOB</name>
<feature type="domain" description="Cytochrome c" evidence="8">
    <location>
        <begin position="199"/>
        <end position="303"/>
    </location>
</feature>
<sequence length="613" mass="66031">MKIFGYSLKSLIPGFVATVALAAVGGVVVLGFVLAGAISVAATWPDPKILYYTLHTTFKNSVWWRAAEDVPGDLDDEGRIALGAQHYANACAKCHGGPGLGQNPQALAMRPRPQHLPAVVDQFSDGELHYILNSGVRMSAMPAWPTYGREDEIWNVVAFIRQLPEMTAEEYTGLLQDRTLAATPEIPYGERGPVIDNGIDDAPGQERWPREEYGYFAPSTEWRDFAIQGDVVQRCAACHGADGSGEATNGRAPNLTVLSSDYITDALTDYASGARRSGIMQIVATNLSTEQRVRLGEYYDSLPDVRAPGTVDGDIALGREIATTGKVLAAVPACVTCHNNDEVGSGPVASLDVPNLAGQSPIYIRQQLELFAAGQRQGGAPWTPMTYIASNLSTDEMDAVASYFAAEEPGQVIEAQDRLADANIEAGLDVVERVCDECHTVAGLGSQSGDVPNLTMQGPDYIHQQLVKFREDIRPNSQMGQTAKQLSMEELSNAAAYFGNLPATGVGRDIDAELAAAGSDIAQYGIEDQNVPACLTCHGPNPTEEISILPRLHGQNYVYLNERLDQFAGDSGNDLYALSPMHRIATRMTGEQREAVAAWFSVQEPLVKDVSAR</sequence>
<dbReference type="PANTHER" id="PTHR33751">
    <property type="entry name" value="CBB3-TYPE CYTOCHROME C OXIDASE SUBUNIT FIXP"/>
    <property type="match status" value="1"/>
</dbReference>
<dbReference type="AlphaFoldDB" id="A0A2R8BXY1"/>
<reference evidence="9 10" key="1">
    <citation type="submission" date="2018-03" db="EMBL/GenBank/DDBJ databases">
        <authorList>
            <person name="Keele B.F."/>
        </authorList>
    </citation>
    <scope>NUCLEOTIDE SEQUENCE [LARGE SCALE GENOMIC DNA]</scope>
    <source>
        <strain evidence="9 10">CECT 8504</strain>
    </source>
</reference>
<dbReference type="Pfam" id="PF00034">
    <property type="entry name" value="Cytochrom_C"/>
    <property type="match status" value="1"/>
</dbReference>
<dbReference type="PANTHER" id="PTHR33751:SF9">
    <property type="entry name" value="CYTOCHROME C4"/>
    <property type="match status" value="1"/>
</dbReference>
<dbReference type="Proteomes" id="UP000244912">
    <property type="component" value="Unassembled WGS sequence"/>
</dbReference>
<dbReference type="SUPFAM" id="SSF46626">
    <property type="entry name" value="Cytochrome c"/>
    <property type="match status" value="5"/>
</dbReference>
<dbReference type="InterPro" id="IPR050597">
    <property type="entry name" value="Cytochrome_c_Oxidase_Subunit"/>
</dbReference>
<evidence type="ECO:0000256" key="6">
    <source>
        <dbReference type="PROSITE-ProRule" id="PRU00433"/>
    </source>
</evidence>
<evidence type="ECO:0000256" key="5">
    <source>
        <dbReference type="ARBA" id="ARBA00023004"/>
    </source>
</evidence>